<dbReference type="AlphaFoldDB" id="A0AAE1HRH7"/>
<dbReference type="Pfam" id="PF09588">
    <property type="entry name" value="YqaJ"/>
    <property type="match status" value="1"/>
</dbReference>
<comment type="caution">
    <text evidence="2">The sequence shown here is derived from an EMBL/GenBank/DDBJ whole genome shotgun (WGS) entry which is preliminary data.</text>
</comment>
<name>A0AAE1HRH7_9NEOP</name>
<reference evidence="2" key="1">
    <citation type="submission" date="2021-07" db="EMBL/GenBank/DDBJ databases">
        <authorList>
            <person name="Catto M.A."/>
            <person name="Jacobson A."/>
            <person name="Kennedy G."/>
            <person name="Labadie P."/>
            <person name="Hunt B.G."/>
            <person name="Srinivasan R."/>
        </authorList>
    </citation>
    <scope>NUCLEOTIDE SEQUENCE</scope>
    <source>
        <strain evidence="2">PL_HMW_Pooled</strain>
        <tissue evidence="2">Head</tissue>
    </source>
</reference>
<dbReference type="GO" id="GO:0006281">
    <property type="term" value="P:DNA repair"/>
    <property type="evidence" value="ECO:0007669"/>
    <property type="project" value="UniProtKB-ARBA"/>
</dbReference>
<dbReference type="InterPro" id="IPR051703">
    <property type="entry name" value="NF-kappa-B_Signaling_Reg"/>
</dbReference>
<dbReference type="InterPro" id="IPR019080">
    <property type="entry name" value="YqaJ_viral_recombinase"/>
</dbReference>
<evidence type="ECO:0000313" key="2">
    <source>
        <dbReference type="EMBL" id="KAK3926003.1"/>
    </source>
</evidence>
<reference evidence="2" key="2">
    <citation type="journal article" date="2023" name="BMC Genomics">
        <title>Pest status, molecular evolution, and epigenetic factors derived from the genome assembly of Frankliniella fusca, a thysanopteran phytovirus vector.</title>
        <authorList>
            <person name="Catto M.A."/>
            <person name="Labadie P.E."/>
            <person name="Jacobson A.L."/>
            <person name="Kennedy G.G."/>
            <person name="Srinivasan R."/>
            <person name="Hunt B.G."/>
        </authorList>
    </citation>
    <scope>NUCLEOTIDE SEQUENCE</scope>
    <source>
        <strain evidence="2">PL_HMW_Pooled</strain>
    </source>
</reference>
<protein>
    <submittedName>
        <fullName evidence="2">Valine--tRNA ligase</fullName>
    </submittedName>
</protein>
<accession>A0AAE1HRH7</accession>
<dbReference type="GO" id="GO:0016874">
    <property type="term" value="F:ligase activity"/>
    <property type="evidence" value="ECO:0007669"/>
    <property type="project" value="UniProtKB-KW"/>
</dbReference>
<dbReference type="PANTHER" id="PTHR46609">
    <property type="entry name" value="EXONUCLEASE, PHAGE-TYPE/RECB, C-TERMINAL DOMAIN-CONTAINING PROTEIN"/>
    <property type="match status" value="1"/>
</dbReference>
<keyword evidence="3" id="KW-1185">Reference proteome</keyword>
<evidence type="ECO:0000313" key="3">
    <source>
        <dbReference type="Proteomes" id="UP001219518"/>
    </source>
</evidence>
<organism evidence="2 3">
    <name type="scientific">Frankliniella fusca</name>
    <dbReference type="NCBI Taxonomy" id="407009"/>
    <lineage>
        <taxon>Eukaryota</taxon>
        <taxon>Metazoa</taxon>
        <taxon>Ecdysozoa</taxon>
        <taxon>Arthropoda</taxon>
        <taxon>Hexapoda</taxon>
        <taxon>Insecta</taxon>
        <taxon>Pterygota</taxon>
        <taxon>Neoptera</taxon>
        <taxon>Paraneoptera</taxon>
        <taxon>Thysanoptera</taxon>
        <taxon>Terebrantia</taxon>
        <taxon>Thripoidea</taxon>
        <taxon>Thripidae</taxon>
        <taxon>Frankliniella</taxon>
    </lineage>
</organism>
<dbReference type="Proteomes" id="UP001219518">
    <property type="component" value="Unassembled WGS sequence"/>
</dbReference>
<dbReference type="EMBL" id="JAHWGI010001242">
    <property type="protein sequence ID" value="KAK3926003.1"/>
    <property type="molecule type" value="Genomic_DNA"/>
</dbReference>
<dbReference type="InterPro" id="IPR011604">
    <property type="entry name" value="PDDEXK-like_dom_sf"/>
</dbReference>
<proteinExistence type="predicted"/>
<dbReference type="SUPFAM" id="SSF52980">
    <property type="entry name" value="Restriction endonuclease-like"/>
    <property type="match status" value="1"/>
</dbReference>
<evidence type="ECO:0000259" key="1">
    <source>
        <dbReference type="Pfam" id="PF09588"/>
    </source>
</evidence>
<dbReference type="PANTHER" id="PTHR46609:SF8">
    <property type="entry name" value="YQAJ VIRAL RECOMBINASE DOMAIN-CONTAINING PROTEIN"/>
    <property type="match status" value="1"/>
</dbReference>
<dbReference type="Gene3D" id="3.90.320.10">
    <property type="match status" value="1"/>
</dbReference>
<keyword evidence="2" id="KW-0436">Ligase</keyword>
<gene>
    <name evidence="2" type="ORF">KUF71_014252</name>
</gene>
<sequence>ITCTSKPCTWNKGSLKRDPLVAAGRQYDSFKIDVIRRNVFDPRPTQHRNGPSTRMINDFLRALQKTKEIPFAFQGLLKIQYDDFTYDNIDFTIFKYLRRELYEYLLQLKPKHHSGPYELQGTTAQFESPLYRFVRSITCTASVCHQIAHFRSESAKKNFLQHQMWNMKGGESKGMAYGKTNEPIARQKYVQDQMDPKHSRGINLHTKYPGLSCSHDGWITRDGKVIKVLEIKCPYSLQSVDPNYFDSFLQGKKLQTFYLTRNISGDIELKEDTIYYDQVQMISRVVAPSKKGLLTIPITFNTTAWANLSPKLEKFHWEYMAVEYFARRTTLELNPLCLP</sequence>
<feature type="domain" description="YqaJ viral recombinase" evidence="1">
    <location>
        <begin position="137"/>
        <end position="238"/>
    </location>
</feature>
<dbReference type="InterPro" id="IPR011335">
    <property type="entry name" value="Restrct_endonuc-II-like"/>
</dbReference>
<feature type="non-terminal residue" evidence="2">
    <location>
        <position position="339"/>
    </location>
</feature>